<dbReference type="OrthoDB" id="332676at2"/>
<evidence type="ECO:0000256" key="2">
    <source>
        <dbReference type="PIRSR" id="PIRSR005211-1"/>
    </source>
</evidence>
<evidence type="ECO:0000313" key="5">
    <source>
        <dbReference type="Proteomes" id="UP000006055"/>
    </source>
</evidence>
<comment type="similarity">
    <text evidence="1">Belongs to the AB hydrolase superfamily. AB hydrolase 4 family.</text>
</comment>
<accession>I4C489</accession>
<proteinExistence type="inferred from homology"/>
<dbReference type="GO" id="GO:0047372">
    <property type="term" value="F:monoacylglycerol lipase activity"/>
    <property type="evidence" value="ECO:0007669"/>
    <property type="project" value="TreeGrafter"/>
</dbReference>
<feature type="active site" description="Charge relay system" evidence="2">
    <location>
        <position position="296"/>
    </location>
</feature>
<evidence type="ECO:0000313" key="4">
    <source>
        <dbReference type="EMBL" id="AFM24380.1"/>
    </source>
</evidence>
<keyword evidence="4" id="KW-0378">Hydrolase</keyword>
<keyword evidence="5" id="KW-1185">Reference proteome</keyword>
<dbReference type="KEGG" id="dti:Desti_1669"/>
<dbReference type="InterPro" id="IPR029058">
    <property type="entry name" value="AB_hydrolase_fold"/>
</dbReference>
<feature type="active site" description="Charge relay system" evidence="2">
    <location>
        <position position="140"/>
    </location>
</feature>
<dbReference type="InterPro" id="IPR000073">
    <property type="entry name" value="AB_hydrolase_1"/>
</dbReference>
<protein>
    <submittedName>
        <fullName evidence="4">Putative hydrolase of the alpha/beta-hydrolase fold protein</fullName>
    </submittedName>
</protein>
<evidence type="ECO:0000256" key="1">
    <source>
        <dbReference type="ARBA" id="ARBA00010884"/>
    </source>
</evidence>
<feature type="active site" description="Charge relay system" evidence="2">
    <location>
        <position position="267"/>
    </location>
</feature>
<dbReference type="SUPFAM" id="SSF53474">
    <property type="entry name" value="alpha/beta-Hydrolases"/>
    <property type="match status" value="1"/>
</dbReference>
<dbReference type="STRING" id="706587.Desti_1669"/>
<dbReference type="Proteomes" id="UP000006055">
    <property type="component" value="Chromosome"/>
</dbReference>
<reference evidence="5" key="1">
    <citation type="submission" date="2012-06" db="EMBL/GenBank/DDBJ databases">
        <title>Complete sequence of chromosome of Desulfomonile tiedjei DSM 6799.</title>
        <authorList>
            <person name="Lucas S."/>
            <person name="Copeland A."/>
            <person name="Lapidus A."/>
            <person name="Glavina del Rio T."/>
            <person name="Dalin E."/>
            <person name="Tice H."/>
            <person name="Bruce D."/>
            <person name="Goodwin L."/>
            <person name="Pitluck S."/>
            <person name="Peters L."/>
            <person name="Ovchinnikova G."/>
            <person name="Zeytun A."/>
            <person name="Lu M."/>
            <person name="Kyrpides N."/>
            <person name="Mavromatis K."/>
            <person name="Ivanova N."/>
            <person name="Brettin T."/>
            <person name="Detter J.C."/>
            <person name="Han C."/>
            <person name="Larimer F."/>
            <person name="Land M."/>
            <person name="Hauser L."/>
            <person name="Markowitz V."/>
            <person name="Cheng J.-F."/>
            <person name="Hugenholtz P."/>
            <person name="Woyke T."/>
            <person name="Wu D."/>
            <person name="Spring S."/>
            <person name="Schroeder M."/>
            <person name="Brambilla E."/>
            <person name="Klenk H.-P."/>
            <person name="Eisen J.A."/>
        </authorList>
    </citation>
    <scope>NUCLEOTIDE SEQUENCE [LARGE SCALE GENOMIC DNA]</scope>
    <source>
        <strain evidence="5">ATCC 49306 / DSM 6799 / DCB-1</strain>
    </source>
</reference>
<dbReference type="PATRIC" id="fig|706587.4.peg.1907"/>
<dbReference type="InterPro" id="IPR012020">
    <property type="entry name" value="ABHD4"/>
</dbReference>
<dbReference type="PANTHER" id="PTHR10794:SF94">
    <property type="entry name" value="ESTERASE YHET-RELATED"/>
    <property type="match status" value="1"/>
</dbReference>
<name>I4C489_DESTA</name>
<dbReference type="eggNOG" id="COG0429">
    <property type="taxonomic scope" value="Bacteria"/>
</dbReference>
<dbReference type="HOGENOM" id="CLU_032487_0_0_7"/>
<gene>
    <name evidence="4" type="ordered locus">Desti_1669</name>
</gene>
<dbReference type="GO" id="GO:0034338">
    <property type="term" value="F:short-chain carboxylesterase activity"/>
    <property type="evidence" value="ECO:0007669"/>
    <property type="project" value="TreeGrafter"/>
</dbReference>
<dbReference type="Gene3D" id="3.40.50.1820">
    <property type="entry name" value="alpha/beta hydrolase"/>
    <property type="match status" value="1"/>
</dbReference>
<organism evidence="4 5">
    <name type="scientific">Desulfomonile tiedjei (strain ATCC 49306 / DSM 6799 / DCB-1)</name>
    <dbReference type="NCBI Taxonomy" id="706587"/>
    <lineage>
        <taxon>Bacteria</taxon>
        <taxon>Pseudomonadati</taxon>
        <taxon>Thermodesulfobacteriota</taxon>
        <taxon>Desulfomonilia</taxon>
        <taxon>Desulfomonilales</taxon>
        <taxon>Desulfomonilaceae</taxon>
        <taxon>Desulfomonile</taxon>
    </lineage>
</organism>
<evidence type="ECO:0000259" key="3">
    <source>
        <dbReference type="Pfam" id="PF00561"/>
    </source>
</evidence>
<dbReference type="PIRSF" id="PIRSF005211">
    <property type="entry name" value="Ab_hydro_YheT"/>
    <property type="match status" value="1"/>
</dbReference>
<sequence>MPVVSNSTYTAPLLFRNAHVQTVYPSLFRRVTGVEYTRRRITTPDDDFIDIDIASVGARKAGIILHGLEGNSGRSYVLGMARVLTRNGWDAIAMNFRGCSGESNKLPRFYHSGDTDDLSTVLTNVEEIDAYEELALIGFSLGGNLILKYLGERGTNVHETVKRSAVFSVPCDLCAGARKIGSSGNRPYMSRFLRMLREKIRAKMAIMPGRINDNGYESIKDFEDFDNRYTAPLHGFKDAEDYWLQSSCKQYIPEISVPTLLVNAQDDPFLTPECYPLEEAARNENFFFEITRHGGHVGFVAFNASRQYWSELRTAAFLNGNS</sequence>
<dbReference type="AlphaFoldDB" id="I4C489"/>
<dbReference type="InterPro" id="IPR050960">
    <property type="entry name" value="AB_hydrolase_4_sf"/>
</dbReference>
<dbReference type="PANTHER" id="PTHR10794">
    <property type="entry name" value="ABHYDROLASE DOMAIN-CONTAINING PROTEIN"/>
    <property type="match status" value="1"/>
</dbReference>
<feature type="domain" description="AB hydrolase-1" evidence="3">
    <location>
        <begin position="63"/>
        <end position="299"/>
    </location>
</feature>
<dbReference type="EMBL" id="CP003360">
    <property type="protein sequence ID" value="AFM24380.1"/>
    <property type="molecule type" value="Genomic_DNA"/>
</dbReference>
<dbReference type="Pfam" id="PF00561">
    <property type="entry name" value="Abhydrolase_1"/>
    <property type="match status" value="1"/>
</dbReference>